<sequence>MYLHIYTLAKPVFFEEAQSVRLKTAVGELTILDNHRPLIAPVEKGTITVVDKRGKESTFETEGGTLEVRAGNEVNILAG</sequence>
<keyword evidence="1" id="KW-0139">CF(1)</keyword>
<reference evidence="4" key="1">
    <citation type="submission" date="2017-09" db="EMBL/GenBank/DDBJ databases">
        <title>Depth-based differentiation of microbial function through sediment-hosted aquifers and enrichment of novel symbionts in the deep terrestrial subsurface.</title>
        <authorList>
            <person name="Probst A.J."/>
            <person name="Ladd B."/>
            <person name="Jarett J.K."/>
            <person name="Geller-Mcgrath D.E."/>
            <person name="Sieber C.M.K."/>
            <person name="Emerson J.B."/>
            <person name="Anantharaman K."/>
            <person name="Thomas B.C."/>
            <person name="Malmstrom R."/>
            <person name="Stieglmeier M."/>
            <person name="Klingl A."/>
            <person name="Woyke T."/>
            <person name="Ryan C.M."/>
            <person name="Banfield J.F."/>
        </authorList>
    </citation>
    <scope>NUCLEOTIDE SEQUENCE [LARGE SCALE GENOMIC DNA]</scope>
</reference>
<evidence type="ECO:0000256" key="1">
    <source>
        <dbReference type="ARBA" id="ARBA00023196"/>
    </source>
</evidence>
<accession>A0A2M6WH17</accession>
<evidence type="ECO:0000259" key="2">
    <source>
        <dbReference type="Pfam" id="PF02823"/>
    </source>
</evidence>
<dbReference type="InterPro" id="IPR020546">
    <property type="entry name" value="ATP_synth_F1_dsu/esu_N"/>
</dbReference>
<dbReference type="GO" id="GO:0015986">
    <property type="term" value="P:proton motive force-driven ATP synthesis"/>
    <property type="evidence" value="ECO:0007669"/>
    <property type="project" value="InterPro"/>
</dbReference>
<name>A0A2M6WH17_9BACT</name>
<keyword evidence="1" id="KW-0066">ATP synthesis</keyword>
<dbReference type="Gene3D" id="2.60.15.10">
    <property type="entry name" value="F0F1 ATP synthase delta/epsilon subunit, N-terminal"/>
    <property type="match status" value="1"/>
</dbReference>
<evidence type="ECO:0000313" key="3">
    <source>
        <dbReference type="EMBL" id="PIT92014.1"/>
    </source>
</evidence>
<protein>
    <recommendedName>
        <fullName evidence="2">ATP synthase F1 complex delta/epsilon subunit N-terminal domain-containing protein</fullName>
    </recommendedName>
</protein>
<dbReference type="GO" id="GO:0045259">
    <property type="term" value="C:proton-transporting ATP synthase complex"/>
    <property type="evidence" value="ECO:0007669"/>
    <property type="project" value="UniProtKB-KW"/>
</dbReference>
<dbReference type="InterPro" id="IPR036771">
    <property type="entry name" value="ATPsynth_dsu/esu_N"/>
</dbReference>
<dbReference type="Proteomes" id="UP000228635">
    <property type="component" value="Unassembled WGS sequence"/>
</dbReference>
<proteinExistence type="predicted"/>
<organism evidence="3 4">
    <name type="scientific">Candidatus Harrisonbacteria bacterium CG10_big_fil_rev_8_21_14_0_10_42_17</name>
    <dbReference type="NCBI Taxonomy" id="1974584"/>
    <lineage>
        <taxon>Bacteria</taxon>
        <taxon>Candidatus Harrisoniibacteriota</taxon>
    </lineage>
</organism>
<dbReference type="Pfam" id="PF02823">
    <property type="entry name" value="ATP-synt_DE_N"/>
    <property type="match status" value="1"/>
</dbReference>
<gene>
    <name evidence="3" type="ORF">COU08_04125</name>
</gene>
<feature type="domain" description="ATP synthase F1 complex delta/epsilon subunit N-terminal" evidence="2">
    <location>
        <begin position="1"/>
        <end position="78"/>
    </location>
</feature>
<dbReference type="AlphaFoldDB" id="A0A2M6WH17"/>
<evidence type="ECO:0000313" key="4">
    <source>
        <dbReference type="Proteomes" id="UP000228635"/>
    </source>
</evidence>
<dbReference type="SUPFAM" id="SSF51344">
    <property type="entry name" value="Epsilon subunit of F1F0-ATP synthase N-terminal domain"/>
    <property type="match status" value="1"/>
</dbReference>
<dbReference type="EMBL" id="PFBA01000035">
    <property type="protein sequence ID" value="PIT92014.1"/>
    <property type="molecule type" value="Genomic_DNA"/>
</dbReference>
<comment type="caution">
    <text evidence="3">The sequence shown here is derived from an EMBL/GenBank/DDBJ whole genome shotgun (WGS) entry which is preliminary data.</text>
</comment>